<comment type="similarity">
    <text evidence="1 7">Belongs to the peptidase S24 family.</text>
</comment>
<evidence type="ECO:0000313" key="10">
    <source>
        <dbReference type="Proteomes" id="UP000030129"/>
    </source>
</evidence>
<evidence type="ECO:0000256" key="7">
    <source>
        <dbReference type="RuleBase" id="RU003991"/>
    </source>
</evidence>
<dbReference type="InterPro" id="IPR039418">
    <property type="entry name" value="LexA-like"/>
</dbReference>
<reference evidence="9 10" key="1">
    <citation type="submission" date="2013-09" db="EMBL/GenBank/DDBJ databases">
        <authorList>
            <person name="Zeng Z."/>
            <person name="Chen C."/>
        </authorList>
    </citation>
    <scope>NUCLEOTIDE SEQUENCE [LARGE SCALE GENOMIC DNA]</scope>
    <source>
        <strain evidence="9 10">F44-8</strain>
    </source>
</reference>
<dbReference type="CDD" id="cd06529">
    <property type="entry name" value="S24_LexA-like"/>
    <property type="match status" value="1"/>
</dbReference>
<dbReference type="InterPro" id="IPR050077">
    <property type="entry name" value="LexA_repressor"/>
</dbReference>
<dbReference type="NCBIfam" id="NF007621">
    <property type="entry name" value="PRK10276.1"/>
    <property type="match status" value="1"/>
</dbReference>
<keyword evidence="4 7" id="KW-0068">Autocatalytic cleavage</keyword>
<dbReference type="AlphaFoldDB" id="A0A0A2LJF0"/>
<dbReference type="InterPro" id="IPR015927">
    <property type="entry name" value="Peptidase_S24_S26A/B/C"/>
</dbReference>
<dbReference type="GO" id="GO:0003677">
    <property type="term" value="F:DNA binding"/>
    <property type="evidence" value="ECO:0007669"/>
    <property type="project" value="InterPro"/>
</dbReference>
<sequence>MLTVSNKYRALNVYAPDMESRNGLPFVSHGVSAGFPSPAQDFMETRIDLNKELSKNPLSTFYIRVSGNSMIDAGINNADILVVDRSLEPGNGKIAVCLIDGEFTVKRLLTETDSLYLMPENKSYKPLKVTEANQFMVWGIVTYVIKKIQ</sequence>
<evidence type="ECO:0000256" key="5">
    <source>
        <dbReference type="ARBA" id="ARBA00023204"/>
    </source>
</evidence>
<dbReference type="GO" id="GO:0009432">
    <property type="term" value="P:SOS response"/>
    <property type="evidence" value="ECO:0007669"/>
    <property type="project" value="UniProtKB-KW"/>
</dbReference>
<comment type="caution">
    <text evidence="9">The sequence shown here is derived from an EMBL/GenBank/DDBJ whole genome shotgun (WGS) entry which is preliminary data.</text>
</comment>
<organism evidence="9 10">
    <name type="scientific">Flavobacterium beibuense F44-8</name>
    <dbReference type="NCBI Taxonomy" id="1406840"/>
    <lineage>
        <taxon>Bacteria</taxon>
        <taxon>Pseudomonadati</taxon>
        <taxon>Bacteroidota</taxon>
        <taxon>Flavobacteriia</taxon>
        <taxon>Flavobacteriales</taxon>
        <taxon>Flavobacteriaceae</taxon>
        <taxon>Flavobacterium</taxon>
    </lineage>
</organism>
<dbReference type="InterPro" id="IPR006197">
    <property type="entry name" value="Peptidase_S24_LexA"/>
</dbReference>
<evidence type="ECO:0000259" key="8">
    <source>
        <dbReference type="Pfam" id="PF00717"/>
    </source>
</evidence>
<dbReference type="RefSeq" id="WP_035135347.1">
    <property type="nucleotide sequence ID" value="NZ_JRLV01000018.1"/>
</dbReference>
<keyword evidence="10" id="KW-1185">Reference proteome</keyword>
<keyword evidence="5" id="KW-0234">DNA repair</keyword>
<keyword evidence="6" id="KW-0742">SOS response</keyword>
<dbReference type="PANTHER" id="PTHR33516:SF2">
    <property type="entry name" value="LEXA REPRESSOR-RELATED"/>
    <property type="match status" value="1"/>
</dbReference>
<dbReference type="GO" id="GO:0006281">
    <property type="term" value="P:DNA repair"/>
    <property type="evidence" value="ECO:0007669"/>
    <property type="project" value="UniProtKB-KW"/>
</dbReference>
<name>A0A0A2LJF0_9FLAO</name>
<feature type="domain" description="Peptidase S24/S26A/S26B/S26C" evidence="8">
    <location>
        <begin position="26"/>
        <end position="141"/>
    </location>
</feature>
<dbReference type="eggNOG" id="COG1974">
    <property type="taxonomic scope" value="Bacteria"/>
</dbReference>
<evidence type="ECO:0000256" key="2">
    <source>
        <dbReference type="ARBA" id="ARBA00022763"/>
    </source>
</evidence>
<dbReference type="Pfam" id="PF00717">
    <property type="entry name" value="Peptidase_S24"/>
    <property type="match status" value="1"/>
</dbReference>
<keyword evidence="3 7" id="KW-0378">Hydrolase</keyword>
<protein>
    <submittedName>
        <fullName evidence="9">Peptidase S24</fullName>
    </submittedName>
</protein>
<evidence type="ECO:0000256" key="3">
    <source>
        <dbReference type="ARBA" id="ARBA00022801"/>
    </source>
</evidence>
<dbReference type="STRING" id="1406840.Q763_14170"/>
<dbReference type="PANTHER" id="PTHR33516">
    <property type="entry name" value="LEXA REPRESSOR"/>
    <property type="match status" value="1"/>
</dbReference>
<dbReference type="Proteomes" id="UP000030129">
    <property type="component" value="Unassembled WGS sequence"/>
</dbReference>
<evidence type="ECO:0000313" key="9">
    <source>
        <dbReference type="EMBL" id="KGO79376.1"/>
    </source>
</evidence>
<evidence type="ECO:0000256" key="1">
    <source>
        <dbReference type="ARBA" id="ARBA00007484"/>
    </source>
</evidence>
<dbReference type="GO" id="GO:0016787">
    <property type="term" value="F:hydrolase activity"/>
    <property type="evidence" value="ECO:0007669"/>
    <property type="project" value="UniProtKB-KW"/>
</dbReference>
<dbReference type="Gene3D" id="2.10.109.10">
    <property type="entry name" value="Umud Fragment, subunit A"/>
    <property type="match status" value="1"/>
</dbReference>
<gene>
    <name evidence="9" type="ORF">Q763_14170</name>
</gene>
<evidence type="ECO:0000256" key="6">
    <source>
        <dbReference type="ARBA" id="ARBA00023236"/>
    </source>
</evidence>
<evidence type="ECO:0000256" key="4">
    <source>
        <dbReference type="ARBA" id="ARBA00022813"/>
    </source>
</evidence>
<keyword evidence="2" id="KW-0227">DNA damage</keyword>
<dbReference type="EMBL" id="JRLV01000018">
    <property type="protein sequence ID" value="KGO79376.1"/>
    <property type="molecule type" value="Genomic_DNA"/>
</dbReference>
<accession>A0A0A2LJF0</accession>
<dbReference type="GO" id="GO:0006355">
    <property type="term" value="P:regulation of DNA-templated transcription"/>
    <property type="evidence" value="ECO:0007669"/>
    <property type="project" value="InterPro"/>
</dbReference>
<proteinExistence type="inferred from homology"/>
<dbReference type="SUPFAM" id="SSF51306">
    <property type="entry name" value="LexA/Signal peptidase"/>
    <property type="match status" value="1"/>
</dbReference>
<dbReference type="InterPro" id="IPR036286">
    <property type="entry name" value="LexA/Signal_pep-like_sf"/>
</dbReference>
<dbReference type="PRINTS" id="PR00726">
    <property type="entry name" value="LEXASERPTASE"/>
</dbReference>